<evidence type="ECO:0000313" key="10">
    <source>
        <dbReference type="EMBL" id="MBK1828074.1"/>
    </source>
</evidence>
<feature type="domain" description="Mechanosensitive ion channel MscS C-terminal" evidence="9">
    <location>
        <begin position="195"/>
        <end position="279"/>
    </location>
</feature>
<dbReference type="Gene3D" id="1.10.287.1260">
    <property type="match status" value="1"/>
</dbReference>
<evidence type="ECO:0000256" key="3">
    <source>
        <dbReference type="ARBA" id="ARBA00022475"/>
    </source>
</evidence>
<feature type="transmembrane region" description="Helical" evidence="7">
    <location>
        <begin position="38"/>
        <end position="55"/>
    </location>
</feature>
<evidence type="ECO:0000256" key="4">
    <source>
        <dbReference type="ARBA" id="ARBA00022692"/>
    </source>
</evidence>
<keyword evidence="6 7" id="KW-0472">Membrane</keyword>
<dbReference type="EMBL" id="JAENII010000010">
    <property type="protein sequence ID" value="MBK1828074.1"/>
    <property type="molecule type" value="Genomic_DNA"/>
</dbReference>
<comment type="caution">
    <text evidence="10">The sequence shown here is derived from an EMBL/GenBank/DDBJ whole genome shotgun (WGS) entry which is preliminary data.</text>
</comment>
<evidence type="ECO:0000256" key="2">
    <source>
        <dbReference type="ARBA" id="ARBA00008017"/>
    </source>
</evidence>
<evidence type="ECO:0000256" key="6">
    <source>
        <dbReference type="ARBA" id="ARBA00023136"/>
    </source>
</evidence>
<organism evidence="10 11">
    <name type="scientific">Haloferula rosea</name>
    <dbReference type="NCBI Taxonomy" id="490093"/>
    <lineage>
        <taxon>Bacteria</taxon>
        <taxon>Pseudomonadati</taxon>
        <taxon>Verrucomicrobiota</taxon>
        <taxon>Verrucomicrobiia</taxon>
        <taxon>Verrucomicrobiales</taxon>
        <taxon>Verrucomicrobiaceae</taxon>
        <taxon>Haloferula</taxon>
    </lineage>
</organism>
<dbReference type="InterPro" id="IPR049278">
    <property type="entry name" value="MS_channel_C"/>
</dbReference>
<dbReference type="Pfam" id="PF00924">
    <property type="entry name" value="MS_channel_2nd"/>
    <property type="match status" value="1"/>
</dbReference>
<dbReference type="InterPro" id="IPR011014">
    <property type="entry name" value="MscS_channel_TM-2"/>
</dbReference>
<dbReference type="SUPFAM" id="SSF50182">
    <property type="entry name" value="Sm-like ribonucleoproteins"/>
    <property type="match status" value="1"/>
</dbReference>
<keyword evidence="4 7" id="KW-0812">Transmembrane</keyword>
<keyword evidence="11" id="KW-1185">Reference proteome</keyword>
<keyword evidence="5 7" id="KW-1133">Transmembrane helix</keyword>
<feature type="transmembrane region" description="Helical" evidence="7">
    <location>
        <begin position="75"/>
        <end position="97"/>
    </location>
</feature>
<evidence type="ECO:0000259" key="8">
    <source>
        <dbReference type="Pfam" id="PF00924"/>
    </source>
</evidence>
<dbReference type="InterPro" id="IPR045275">
    <property type="entry name" value="MscS_archaea/bacteria_type"/>
</dbReference>
<dbReference type="Pfam" id="PF21082">
    <property type="entry name" value="MS_channel_3rd"/>
    <property type="match status" value="1"/>
</dbReference>
<feature type="domain" description="Mechanosensitive ion channel MscS" evidence="8">
    <location>
        <begin position="122"/>
        <end position="184"/>
    </location>
</feature>
<dbReference type="PANTHER" id="PTHR30221">
    <property type="entry name" value="SMALL-CONDUCTANCE MECHANOSENSITIVE CHANNEL"/>
    <property type="match status" value="1"/>
</dbReference>
<dbReference type="InterPro" id="IPR011066">
    <property type="entry name" value="MscS_channel_C_sf"/>
</dbReference>
<name>A0A934RAD6_9BACT</name>
<dbReference type="InterPro" id="IPR006685">
    <property type="entry name" value="MscS_channel_2nd"/>
</dbReference>
<dbReference type="InterPro" id="IPR010920">
    <property type="entry name" value="LSM_dom_sf"/>
</dbReference>
<dbReference type="GO" id="GO:0008381">
    <property type="term" value="F:mechanosensitive monoatomic ion channel activity"/>
    <property type="evidence" value="ECO:0007669"/>
    <property type="project" value="InterPro"/>
</dbReference>
<comment type="similarity">
    <text evidence="2">Belongs to the MscS (TC 1.A.23) family.</text>
</comment>
<evidence type="ECO:0000313" key="11">
    <source>
        <dbReference type="Proteomes" id="UP000658278"/>
    </source>
</evidence>
<comment type="subcellular location">
    <subcellularLocation>
        <location evidence="1">Cell membrane</location>
        <topology evidence="1">Multi-pass membrane protein</topology>
    </subcellularLocation>
</comment>
<accession>A0A934RAD6</accession>
<dbReference type="PANTHER" id="PTHR30221:SF1">
    <property type="entry name" value="SMALL-CONDUCTANCE MECHANOSENSITIVE CHANNEL"/>
    <property type="match status" value="1"/>
</dbReference>
<dbReference type="Gene3D" id="2.30.30.60">
    <property type="match status" value="1"/>
</dbReference>
<protein>
    <submittedName>
        <fullName evidence="10">Mechanosensitive ion channel family protein</fullName>
    </submittedName>
</protein>
<dbReference type="SUPFAM" id="SSF82689">
    <property type="entry name" value="Mechanosensitive channel protein MscS (YggB), C-terminal domain"/>
    <property type="match status" value="1"/>
</dbReference>
<evidence type="ECO:0000256" key="5">
    <source>
        <dbReference type="ARBA" id="ARBA00022989"/>
    </source>
</evidence>
<dbReference type="GO" id="GO:0005886">
    <property type="term" value="C:plasma membrane"/>
    <property type="evidence" value="ECO:0007669"/>
    <property type="project" value="UniProtKB-SubCell"/>
</dbReference>
<dbReference type="RefSeq" id="WP_200280740.1">
    <property type="nucleotide sequence ID" value="NZ_JAENII010000010.1"/>
</dbReference>
<proteinExistence type="inferred from homology"/>
<sequence length="310" mass="33409">MDFPLLAEAQVLEKSPSTILTNSLSGILKDAIAHLPNLAAGAAILAVTWLVAFIYQKFFCKLTNRGNMRKSLEELLVTLGKVAVWLIGTMIAAMILFPGLTPSKALGAAGLASVAIGLAFKDIFQNFFAGILLLWKFPFEPGDFIECGEVKGKVVDTHLRLTTIRQTNGELIVVPNAFLIGNPVNVLTSRDLRRIEVTTGVAYGEDVEESLGVIRKAVESCALVDKERDRKVLVAAFGASSIDIDILCWADSSPMGQREARSEIVTAVKRALDDAGIEIPFPYRTLTFPEPLKIENAGHLEQAPSGSSGG</sequence>
<dbReference type="Gene3D" id="3.30.70.100">
    <property type="match status" value="1"/>
</dbReference>
<gene>
    <name evidence="10" type="ORF">JIN81_13665</name>
</gene>
<dbReference type="Proteomes" id="UP000658278">
    <property type="component" value="Unassembled WGS sequence"/>
</dbReference>
<dbReference type="SUPFAM" id="SSF82861">
    <property type="entry name" value="Mechanosensitive channel protein MscS (YggB), transmembrane region"/>
    <property type="match status" value="1"/>
</dbReference>
<reference evidence="10" key="1">
    <citation type="submission" date="2021-01" db="EMBL/GenBank/DDBJ databases">
        <title>Modified the classification status of verrucomicrobia.</title>
        <authorList>
            <person name="Feng X."/>
        </authorList>
    </citation>
    <scope>NUCLEOTIDE SEQUENCE</scope>
    <source>
        <strain evidence="10">KCTC 22201</strain>
    </source>
</reference>
<evidence type="ECO:0000256" key="1">
    <source>
        <dbReference type="ARBA" id="ARBA00004651"/>
    </source>
</evidence>
<dbReference type="InterPro" id="IPR023408">
    <property type="entry name" value="MscS_beta-dom_sf"/>
</dbReference>
<evidence type="ECO:0000259" key="9">
    <source>
        <dbReference type="Pfam" id="PF21082"/>
    </source>
</evidence>
<evidence type="ECO:0000256" key="7">
    <source>
        <dbReference type="SAM" id="Phobius"/>
    </source>
</evidence>
<keyword evidence="3" id="KW-1003">Cell membrane</keyword>
<dbReference type="AlphaFoldDB" id="A0A934RAD6"/>